<evidence type="ECO:0000256" key="1">
    <source>
        <dbReference type="ARBA" id="ARBA00022741"/>
    </source>
</evidence>
<dbReference type="SUPFAM" id="SSF46689">
    <property type="entry name" value="Homeodomain-like"/>
    <property type="match status" value="1"/>
</dbReference>
<dbReference type="Pfam" id="PF25601">
    <property type="entry name" value="AAA_lid_14"/>
    <property type="match status" value="1"/>
</dbReference>
<reference evidence="7 8" key="1">
    <citation type="submission" date="2014-02" db="EMBL/GenBank/DDBJ databases">
        <title>The small core and large imbalanced accessory genome model reveals a collaborative survival strategy of Sorangium cellulosum strains in nature.</title>
        <authorList>
            <person name="Han K."/>
            <person name="Peng R."/>
            <person name="Blom J."/>
            <person name="Li Y.-Z."/>
        </authorList>
    </citation>
    <scope>NUCLEOTIDE SEQUENCE [LARGE SCALE GENOMIC DNA]</scope>
    <source>
        <strain evidence="7 8">So0007-03</strain>
    </source>
</reference>
<name>A0A150TP74_SORCE</name>
<evidence type="ECO:0000259" key="6">
    <source>
        <dbReference type="PROSITE" id="PS50045"/>
    </source>
</evidence>
<dbReference type="FunFam" id="3.40.50.300:FF:000006">
    <property type="entry name" value="DNA-binding transcriptional regulator NtrC"/>
    <property type="match status" value="1"/>
</dbReference>
<dbReference type="InterPro" id="IPR003018">
    <property type="entry name" value="GAF"/>
</dbReference>
<protein>
    <submittedName>
        <fullName evidence="7">AAA family ATPase</fullName>
    </submittedName>
</protein>
<dbReference type="SMART" id="SM00382">
    <property type="entry name" value="AAA"/>
    <property type="match status" value="1"/>
</dbReference>
<dbReference type="InterPro" id="IPR003593">
    <property type="entry name" value="AAA+_ATPase"/>
</dbReference>
<evidence type="ECO:0000313" key="7">
    <source>
        <dbReference type="EMBL" id="KYG06258.1"/>
    </source>
</evidence>
<keyword evidence="1" id="KW-0547">Nucleotide-binding</keyword>
<proteinExistence type="predicted"/>
<keyword evidence="3" id="KW-0805">Transcription regulation</keyword>
<dbReference type="PROSITE" id="PS50045">
    <property type="entry name" value="SIGMA54_INTERACT_4"/>
    <property type="match status" value="1"/>
</dbReference>
<dbReference type="Gene3D" id="3.40.50.300">
    <property type="entry name" value="P-loop containing nucleotide triphosphate hydrolases"/>
    <property type="match status" value="1"/>
</dbReference>
<dbReference type="SUPFAM" id="SSF52540">
    <property type="entry name" value="P-loop containing nucleoside triphosphate hydrolases"/>
    <property type="match status" value="1"/>
</dbReference>
<dbReference type="SMART" id="SM00065">
    <property type="entry name" value="GAF"/>
    <property type="match status" value="1"/>
</dbReference>
<dbReference type="GO" id="GO:0003677">
    <property type="term" value="F:DNA binding"/>
    <property type="evidence" value="ECO:0007669"/>
    <property type="project" value="UniProtKB-KW"/>
</dbReference>
<dbReference type="InterPro" id="IPR027417">
    <property type="entry name" value="P-loop_NTPase"/>
</dbReference>
<evidence type="ECO:0000256" key="3">
    <source>
        <dbReference type="ARBA" id="ARBA00023015"/>
    </source>
</evidence>
<dbReference type="Gene3D" id="3.30.450.40">
    <property type="match status" value="1"/>
</dbReference>
<dbReference type="InterPro" id="IPR058031">
    <property type="entry name" value="AAA_lid_NorR"/>
</dbReference>
<keyword evidence="5" id="KW-0804">Transcription</keyword>
<dbReference type="EMBL" id="JEME01001738">
    <property type="protein sequence ID" value="KYG06258.1"/>
    <property type="molecule type" value="Genomic_DNA"/>
</dbReference>
<comment type="caution">
    <text evidence="7">The sequence shown here is derived from an EMBL/GenBank/DDBJ whole genome shotgun (WGS) entry which is preliminary data.</text>
</comment>
<dbReference type="SUPFAM" id="SSF55781">
    <property type="entry name" value="GAF domain-like"/>
    <property type="match status" value="1"/>
</dbReference>
<keyword evidence="2" id="KW-0067">ATP-binding</keyword>
<dbReference type="AlphaFoldDB" id="A0A150TP74"/>
<dbReference type="PANTHER" id="PTHR32071:SF117">
    <property type="entry name" value="PTS-DEPENDENT DIHYDROXYACETONE KINASE OPERON REGULATORY PROTEIN-RELATED"/>
    <property type="match status" value="1"/>
</dbReference>
<dbReference type="CDD" id="cd00009">
    <property type="entry name" value="AAA"/>
    <property type="match status" value="1"/>
</dbReference>
<evidence type="ECO:0000256" key="5">
    <source>
        <dbReference type="ARBA" id="ARBA00023163"/>
    </source>
</evidence>
<evidence type="ECO:0000256" key="4">
    <source>
        <dbReference type="ARBA" id="ARBA00023125"/>
    </source>
</evidence>
<dbReference type="Gene3D" id="1.10.8.60">
    <property type="match status" value="1"/>
</dbReference>
<accession>A0A150TP74</accession>
<dbReference type="Gene3D" id="1.10.10.60">
    <property type="entry name" value="Homeodomain-like"/>
    <property type="match status" value="1"/>
</dbReference>
<dbReference type="Pfam" id="PF01590">
    <property type="entry name" value="GAF"/>
    <property type="match status" value="1"/>
</dbReference>
<dbReference type="InterPro" id="IPR029016">
    <property type="entry name" value="GAF-like_dom_sf"/>
</dbReference>
<dbReference type="GO" id="GO:0006355">
    <property type="term" value="P:regulation of DNA-templated transcription"/>
    <property type="evidence" value="ECO:0007669"/>
    <property type="project" value="InterPro"/>
</dbReference>
<dbReference type="GO" id="GO:0005524">
    <property type="term" value="F:ATP binding"/>
    <property type="evidence" value="ECO:0007669"/>
    <property type="project" value="UniProtKB-KW"/>
</dbReference>
<dbReference type="Proteomes" id="UP000075502">
    <property type="component" value="Unassembled WGS sequence"/>
</dbReference>
<dbReference type="PANTHER" id="PTHR32071">
    <property type="entry name" value="TRANSCRIPTIONAL REGULATORY PROTEIN"/>
    <property type="match status" value="1"/>
</dbReference>
<dbReference type="InterPro" id="IPR002078">
    <property type="entry name" value="Sigma_54_int"/>
</dbReference>
<feature type="domain" description="Sigma-54 factor interaction" evidence="6">
    <location>
        <begin position="172"/>
        <end position="401"/>
    </location>
</feature>
<dbReference type="Pfam" id="PF00158">
    <property type="entry name" value="Sigma54_activat"/>
    <property type="match status" value="1"/>
</dbReference>
<keyword evidence="4" id="KW-0238">DNA-binding</keyword>
<dbReference type="InterPro" id="IPR009057">
    <property type="entry name" value="Homeodomain-like_sf"/>
</dbReference>
<organism evidence="7 8">
    <name type="scientific">Sorangium cellulosum</name>
    <name type="common">Polyangium cellulosum</name>
    <dbReference type="NCBI Taxonomy" id="56"/>
    <lineage>
        <taxon>Bacteria</taxon>
        <taxon>Pseudomonadati</taxon>
        <taxon>Myxococcota</taxon>
        <taxon>Polyangia</taxon>
        <taxon>Polyangiales</taxon>
        <taxon>Polyangiaceae</taxon>
        <taxon>Sorangium</taxon>
    </lineage>
</organism>
<evidence type="ECO:0000256" key="2">
    <source>
        <dbReference type="ARBA" id="ARBA00022840"/>
    </source>
</evidence>
<gene>
    <name evidence="7" type="ORF">BE21_35905</name>
</gene>
<sequence>MEPFLAEALALIVQITGALRGYVEIVSDPDARGEPPFWVAHGCQDKDVAEIRAAFSRGVIAEALATGRTIITVSALRDPRFRANESVERNRIEAVICAPICVRSPAGAPPLGVVYLQNRIEKDRFTEEDRRRVEAFARHLAPFADRLMLRFRRRDEADPTLPFRRALRADAIVGKSPALALVLSQAAVAAPLDVTVLLTGPSGTGKTQLARVLHESGPRARGPFVELNCAALPEALLESELFGALPGAHSTASRKMDGKVAAADRGTLFLDEIGELKPSAQAKLLQLLQSREYYPLGATRPVRADVRVIAATNVDLKAAAQRKEFREDLFYRLQVLPIRLPALSERREDIALLAEHFCAEACKTHGLPTVHLSVDALCAVEAAEWSGNARELAHAVEAAAIRAAAQGVAQVERRHLFPGDVAAPEGAAAAPAMSTAPYTGLTFQEATRRFQAELLRSALEENGWNVGEAAAKLDLARSHAYKLVRAFGLTRRRGGADEPRPGPKPP</sequence>
<evidence type="ECO:0000313" key="8">
    <source>
        <dbReference type="Proteomes" id="UP000075502"/>
    </source>
</evidence>